<evidence type="ECO:0000256" key="1">
    <source>
        <dbReference type="SAM" id="Coils"/>
    </source>
</evidence>
<keyword evidence="1" id="KW-0175">Coiled coil</keyword>
<feature type="transmembrane region" description="Helical" evidence="2">
    <location>
        <begin position="68"/>
        <end position="91"/>
    </location>
</feature>
<proteinExistence type="predicted"/>
<name>A0A6C0C7F7_9ZZZZ</name>
<feature type="transmembrane region" description="Helical" evidence="2">
    <location>
        <begin position="103"/>
        <end position="122"/>
    </location>
</feature>
<feature type="coiled-coil region" evidence="1">
    <location>
        <begin position="138"/>
        <end position="165"/>
    </location>
</feature>
<evidence type="ECO:0000313" key="3">
    <source>
        <dbReference type="EMBL" id="QHS99453.1"/>
    </source>
</evidence>
<protein>
    <recommendedName>
        <fullName evidence="4">SMODS and SLOG-associating 2TM effector domain-containing protein</fullName>
    </recommendedName>
</protein>
<keyword evidence="2" id="KW-1133">Transmembrane helix</keyword>
<organism evidence="3">
    <name type="scientific">viral metagenome</name>
    <dbReference type="NCBI Taxonomy" id="1070528"/>
    <lineage>
        <taxon>unclassified sequences</taxon>
        <taxon>metagenomes</taxon>
        <taxon>organismal metagenomes</taxon>
    </lineage>
</organism>
<evidence type="ECO:0008006" key="4">
    <source>
        <dbReference type="Google" id="ProtNLM"/>
    </source>
</evidence>
<evidence type="ECO:0000256" key="2">
    <source>
        <dbReference type="SAM" id="Phobius"/>
    </source>
</evidence>
<reference evidence="3" key="1">
    <citation type="journal article" date="2020" name="Nature">
        <title>Giant virus diversity and host interactions through global metagenomics.</title>
        <authorList>
            <person name="Schulz F."/>
            <person name="Roux S."/>
            <person name="Paez-Espino D."/>
            <person name="Jungbluth S."/>
            <person name="Walsh D.A."/>
            <person name="Denef V.J."/>
            <person name="McMahon K.D."/>
            <person name="Konstantinidis K.T."/>
            <person name="Eloe-Fadrosh E.A."/>
            <person name="Kyrpides N.C."/>
            <person name="Woyke T."/>
        </authorList>
    </citation>
    <scope>NUCLEOTIDE SEQUENCE</scope>
    <source>
        <strain evidence="3">GVMAG-M-3300020187-37</strain>
    </source>
</reference>
<accession>A0A6C0C7F7</accession>
<keyword evidence="2" id="KW-0472">Membrane</keyword>
<sequence>MSNDSKKDNKLKGCVINTPNTSEDPDMCLNIKCVADLIKHIKDKKRKLDLYRKILELKYNRYKKCHNFWSISTILLASGLTLVESCKLIFLDDDNNDRVSHDFFDLSPIFLSTVITCSSSILKFKKYQEKMELYNNVIEKCVNMISKLKNKKELLELQKNCFNDELLESLLTSYNEEILSEYCIIYQESQKYIKNTDYDKYSRILNYSELHKYVIEKERLLFYEKYKAKIDVDDIVKKSNNCVMNKLCCCC</sequence>
<dbReference type="EMBL" id="MN739344">
    <property type="protein sequence ID" value="QHS99453.1"/>
    <property type="molecule type" value="Genomic_DNA"/>
</dbReference>
<dbReference type="AlphaFoldDB" id="A0A6C0C7F7"/>
<keyword evidence="2" id="KW-0812">Transmembrane</keyword>